<evidence type="ECO:0000256" key="6">
    <source>
        <dbReference type="RuleBase" id="RU365068"/>
    </source>
</evidence>
<dbReference type="GO" id="GO:0016787">
    <property type="term" value="F:hydrolase activity"/>
    <property type="evidence" value="ECO:0007669"/>
    <property type="project" value="UniProtKB-KW"/>
</dbReference>
<organism evidence="9 10">
    <name type="scientific">Zophobas morio</name>
    <dbReference type="NCBI Taxonomy" id="2755281"/>
    <lineage>
        <taxon>Eukaryota</taxon>
        <taxon>Metazoa</taxon>
        <taxon>Ecdysozoa</taxon>
        <taxon>Arthropoda</taxon>
        <taxon>Hexapoda</taxon>
        <taxon>Insecta</taxon>
        <taxon>Pterygota</taxon>
        <taxon>Neoptera</taxon>
        <taxon>Endopterygota</taxon>
        <taxon>Coleoptera</taxon>
        <taxon>Polyphaga</taxon>
        <taxon>Cucujiformia</taxon>
        <taxon>Tenebrionidae</taxon>
        <taxon>Zophobas</taxon>
    </lineage>
</organism>
<dbReference type="PROSITE" id="PS51192">
    <property type="entry name" value="HELICASE_ATP_BIND_1"/>
    <property type="match status" value="1"/>
</dbReference>
<dbReference type="GO" id="GO:0005524">
    <property type="term" value="F:ATP binding"/>
    <property type="evidence" value="ECO:0007669"/>
    <property type="project" value="UniProtKB-UniRule"/>
</dbReference>
<dbReference type="EMBL" id="JALNTZ010001801">
    <property type="protein sequence ID" value="KAJ3622622.1"/>
    <property type="molecule type" value="Genomic_DNA"/>
</dbReference>
<keyword evidence="1 6" id="KW-0547">Nucleotide-binding</keyword>
<evidence type="ECO:0000256" key="1">
    <source>
        <dbReference type="ARBA" id="ARBA00022741"/>
    </source>
</evidence>
<evidence type="ECO:0000259" key="7">
    <source>
        <dbReference type="PROSITE" id="PS51192"/>
    </source>
</evidence>
<dbReference type="Pfam" id="PF00270">
    <property type="entry name" value="DEAD"/>
    <property type="match status" value="1"/>
</dbReference>
<evidence type="ECO:0000256" key="5">
    <source>
        <dbReference type="PROSITE-ProRule" id="PRU00552"/>
    </source>
</evidence>
<dbReference type="InterPro" id="IPR014014">
    <property type="entry name" value="RNA_helicase_DEAD_Q_motif"/>
</dbReference>
<comment type="catalytic activity">
    <reaction evidence="6">
        <text>ATP + H2O = ADP + phosphate + H(+)</text>
        <dbReference type="Rhea" id="RHEA:13065"/>
        <dbReference type="ChEBI" id="CHEBI:15377"/>
        <dbReference type="ChEBI" id="CHEBI:15378"/>
        <dbReference type="ChEBI" id="CHEBI:30616"/>
        <dbReference type="ChEBI" id="CHEBI:43474"/>
        <dbReference type="ChEBI" id="CHEBI:456216"/>
        <dbReference type="EC" id="3.6.4.13"/>
    </reaction>
</comment>
<keyword evidence="10" id="KW-1185">Reference proteome</keyword>
<evidence type="ECO:0000259" key="8">
    <source>
        <dbReference type="PROSITE" id="PS51195"/>
    </source>
</evidence>
<dbReference type="InterPro" id="IPR014001">
    <property type="entry name" value="Helicase_ATP-bd"/>
</dbReference>
<accession>A0AA38HI78</accession>
<dbReference type="EC" id="3.6.4.13" evidence="6"/>
<dbReference type="InterPro" id="IPR027417">
    <property type="entry name" value="P-loop_NTPase"/>
</dbReference>
<dbReference type="SUPFAM" id="SSF52540">
    <property type="entry name" value="P-loop containing nucleoside triphosphate hydrolases"/>
    <property type="match status" value="1"/>
</dbReference>
<feature type="domain" description="Helicase ATP-binding" evidence="7">
    <location>
        <begin position="34"/>
        <end position="213"/>
    </location>
</feature>
<dbReference type="Proteomes" id="UP001168821">
    <property type="component" value="Unassembled WGS sequence"/>
</dbReference>
<gene>
    <name evidence="9" type="ORF">Zmor_004443</name>
</gene>
<comment type="caution">
    <text evidence="9">The sequence shown here is derived from an EMBL/GenBank/DDBJ whole genome shotgun (WGS) entry which is preliminary data.</text>
</comment>
<keyword evidence="4 6" id="KW-0067">ATP-binding</keyword>
<dbReference type="Gene3D" id="3.40.50.300">
    <property type="entry name" value="P-loop containing nucleotide triphosphate hydrolases"/>
    <property type="match status" value="1"/>
</dbReference>
<sequence>MALWLPFGLHPVIIRNLYLLGFKAPTEIQNLTLTAALLKQSDIMGAAETGSGKTLAYGLAVLNDLLYFMEKSSLKEQETRLLSLILAPTRELTQQVYNHLTSVMKGTSLRMMLIVGGLAKEKQARLLSRKPHIIVATPGRLWEFIDSSEPHVSDLTGLRHLVIDEADRMATPGCYKELAFILNHERRTYLFSATLTRESTKIRYKSMNKVEGVVSTLESVKKLINLRPNCEVIDLSSGLGVALALSEAKITCLKEEK</sequence>
<keyword evidence="2 6" id="KW-0378">Hydrolase</keyword>
<keyword evidence="6" id="KW-0694">RNA-binding</keyword>
<dbReference type="PANTHER" id="PTHR24031">
    <property type="entry name" value="RNA HELICASE"/>
    <property type="match status" value="1"/>
</dbReference>
<proteinExistence type="inferred from homology"/>
<dbReference type="GO" id="GO:0003724">
    <property type="term" value="F:RNA helicase activity"/>
    <property type="evidence" value="ECO:0007669"/>
    <property type="project" value="UniProtKB-EC"/>
</dbReference>
<protein>
    <recommendedName>
        <fullName evidence="6">ATP-dependent RNA helicase</fullName>
        <ecNumber evidence="6">3.6.4.13</ecNumber>
    </recommendedName>
</protein>
<evidence type="ECO:0000256" key="3">
    <source>
        <dbReference type="ARBA" id="ARBA00022806"/>
    </source>
</evidence>
<evidence type="ECO:0000313" key="10">
    <source>
        <dbReference type="Proteomes" id="UP001168821"/>
    </source>
</evidence>
<name>A0AA38HI78_9CUCU</name>
<comment type="domain">
    <text evidence="6">The Q motif is unique to and characteristic of the DEAD box family of RNA helicases and controls ATP binding and hydrolysis.</text>
</comment>
<keyword evidence="3 6" id="KW-0347">Helicase</keyword>
<feature type="domain" description="DEAD-box RNA helicase Q" evidence="8">
    <location>
        <begin position="2"/>
        <end position="30"/>
    </location>
</feature>
<reference evidence="9" key="1">
    <citation type="journal article" date="2023" name="G3 (Bethesda)">
        <title>Whole genome assemblies of Zophobas morio and Tenebrio molitor.</title>
        <authorList>
            <person name="Kaur S."/>
            <person name="Stinson S.A."/>
            <person name="diCenzo G.C."/>
        </authorList>
    </citation>
    <scope>NUCLEOTIDE SEQUENCE</scope>
    <source>
        <strain evidence="9">QUZm001</strain>
    </source>
</reference>
<evidence type="ECO:0000256" key="2">
    <source>
        <dbReference type="ARBA" id="ARBA00022801"/>
    </source>
</evidence>
<evidence type="ECO:0000256" key="4">
    <source>
        <dbReference type="ARBA" id="ARBA00022840"/>
    </source>
</evidence>
<dbReference type="GO" id="GO:0003723">
    <property type="term" value="F:RNA binding"/>
    <property type="evidence" value="ECO:0007669"/>
    <property type="project" value="UniProtKB-UniRule"/>
</dbReference>
<comment type="similarity">
    <text evidence="6">Belongs to the DEAD box helicase family.</text>
</comment>
<dbReference type="SMART" id="SM00487">
    <property type="entry name" value="DEXDc"/>
    <property type="match status" value="1"/>
</dbReference>
<evidence type="ECO:0000313" key="9">
    <source>
        <dbReference type="EMBL" id="KAJ3622622.1"/>
    </source>
</evidence>
<comment type="function">
    <text evidence="6">RNA helicase.</text>
</comment>
<dbReference type="AlphaFoldDB" id="A0AA38HI78"/>
<feature type="non-terminal residue" evidence="9">
    <location>
        <position position="257"/>
    </location>
</feature>
<feature type="short sequence motif" description="Q motif" evidence="5">
    <location>
        <begin position="2"/>
        <end position="30"/>
    </location>
</feature>
<dbReference type="PROSITE" id="PS51195">
    <property type="entry name" value="Q_MOTIF"/>
    <property type="match status" value="1"/>
</dbReference>
<dbReference type="InterPro" id="IPR011545">
    <property type="entry name" value="DEAD/DEAH_box_helicase_dom"/>
</dbReference>